<sequence length="313" mass="35892">MPVHPQFFQIPQEPMSPAPKKHHLEFPKPLLRFQIHDLSHPGTHAFLSAFGDSLPTVLHDAVRSVLTLLYTSNKHTLDSAQSQSSQPHSSEPHIPSTRSVTLILQSMEGVAYTTGLDLDDDHKEIHFSTDYIQGIPEARRKRETLGVLVHEMVHCWQHNAFGTAPGGLIEGIADWVRLNADLAPPHWKQEADGDWDAGYQHTGYFLEYLEQRFGKGSIMAVNQELRRKKYDEAAFWQKLFDHDVATLWKQYGKSLAKKTARNSMEEAEQAESCGDYNSGEIVEKKKDHRRNDEDIRRQHPRDFAQEMKDLYMT</sequence>
<feature type="region of interest" description="Disordered" evidence="1">
    <location>
        <begin position="1"/>
        <end position="21"/>
    </location>
</feature>
<feature type="compositionally biased region" description="Basic and acidic residues" evidence="1">
    <location>
        <begin position="281"/>
        <end position="313"/>
    </location>
</feature>
<feature type="region of interest" description="Disordered" evidence="1">
    <location>
        <begin position="77"/>
        <end position="96"/>
    </location>
</feature>
<organism evidence="2 3">
    <name type="scientific">Cryomyces minteri</name>
    <dbReference type="NCBI Taxonomy" id="331657"/>
    <lineage>
        <taxon>Eukaryota</taxon>
        <taxon>Fungi</taxon>
        <taxon>Dikarya</taxon>
        <taxon>Ascomycota</taxon>
        <taxon>Pezizomycotina</taxon>
        <taxon>Dothideomycetes</taxon>
        <taxon>Dothideomycetes incertae sedis</taxon>
        <taxon>Cryomyces</taxon>
    </lineage>
</organism>
<dbReference type="Proteomes" id="UP000308768">
    <property type="component" value="Unassembled WGS sequence"/>
</dbReference>
<protein>
    <submittedName>
        <fullName evidence="2">Uncharacterized protein</fullName>
    </submittedName>
</protein>
<evidence type="ECO:0000256" key="1">
    <source>
        <dbReference type="SAM" id="MobiDB-lite"/>
    </source>
</evidence>
<dbReference type="InterPro" id="IPR007541">
    <property type="entry name" value="Uncharacterised_BSP"/>
</dbReference>
<evidence type="ECO:0000313" key="2">
    <source>
        <dbReference type="EMBL" id="TKA79717.1"/>
    </source>
</evidence>
<evidence type="ECO:0000313" key="3">
    <source>
        <dbReference type="Proteomes" id="UP000308768"/>
    </source>
</evidence>
<name>A0A4U0XSV3_9PEZI</name>
<feature type="region of interest" description="Disordered" evidence="1">
    <location>
        <begin position="266"/>
        <end position="313"/>
    </location>
</feature>
<dbReference type="STRING" id="331657.A0A4U0XSV3"/>
<comment type="caution">
    <text evidence="2">The sequence shown here is derived from an EMBL/GenBank/DDBJ whole genome shotgun (WGS) entry which is preliminary data.</text>
</comment>
<dbReference type="EMBL" id="NAJN01000086">
    <property type="protein sequence ID" value="TKA79717.1"/>
    <property type="molecule type" value="Genomic_DNA"/>
</dbReference>
<proteinExistence type="predicted"/>
<feature type="compositionally biased region" description="Low complexity" evidence="1">
    <location>
        <begin position="79"/>
        <end position="96"/>
    </location>
</feature>
<accession>A0A4U0XSV3</accession>
<gene>
    <name evidence="2" type="ORF">B0A49_02678</name>
</gene>
<dbReference type="AlphaFoldDB" id="A0A4U0XSV3"/>
<dbReference type="PANTHER" id="PTHR33321">
    <property type="match status" value="1"/>
</dbReference>
<dbReference type="Pfam" id="PF04450">
    <property type="entry name" value="BSP"/>
    <property type="match status" value="1"/>
</dbReference>
<reference evidence="2 3" key="1">
    <citation type="submission" date="2017-03" db="EMBL/GenBank/DDBJ databases">
        <title>Genomes of endolithic fungi from Antarctica.</title>
        <authorList>
            <person name="Coleine C."/>
            <person name="Masonjones S."/>
            <person name="Stajich J.E."/>
        </authorList>
    </citation>
    <scope>NUCLEOTIDE SEQUENCE [LARGE SCALE GENOMIC DNA]</scope>
    <source>
        <strain evidence="2 3">CCFEE 5187</strain>
    </source>
</reference>
<dbReference type="OrthoDB" id="891726at2759"/>
<dbReference type="PANTHER" id="PTHR33321:SF12">
    <property type="entry name" value="PLANT BASIC SECRETORY PROTEIN (BSP) FAMILY PROTEIN"/>
    <property type="match status" value="1"/>
</dbReference>
<keyword evidence="3" id="KW-1185">Reference proteome</keyword>